<feature type="non-terminal residue" evidence="2">
    <location>
        <position position="96"/>
    </location>
</feature>
<keyword evidence="3" id="KW-1185">Reference proteome</keyword>
<gene>
    <name evidence="2" type="ORF">KUDE01_010120</name>
</gene>
<dbReference type="EMBL" id="JASDAP010000015">
    <property type="protein sequence ID" value="KAK1891292.1"/>
    <property type="molecule type" value="Genomic_DNA"/>
</dbReference>
<evidence type="ECO:0000313" key="2">
    <source>
        <dbReference type="EMBL" id="KAK1891292.1"/>
    </source>
</evidence>
<evidence type="ECO:0000256" key="1">
    <source>
        <dbReference type="SAM" id="MobiDB-lite"/>
    </source>
</evidence>
<organism evidence="2 3">
    <name type="scientific">Dissostichus eleginoides</name>
    <name type="common">Patagonian toothfish</name>
    <name type="synonym">Dissostichus amissus</name>
    <dbReference type="NCBI Taxonomy" id="100907"/>
    <lineage>
        <taxon>Eukaryota</taxon>
        <taxon>Metazoa</taxon>
        <taxon>Chordata</taxon>
        <taxon>Craniata</taxon>
        <taxon>Vertebrata</taxon>
        <taxon>Euteleostomi</taxon>
        <taxon>Actinopterygii</taxon>
        <taxon>Neopterygii</taxon>
        <taxon>Teleostei</taxon>
        <taxon>Neoteleostei</taxon>
        <taxon>Acanthomorphata</taxon>
        <taxon>Eupercaria</taxon>
        <taxon>Perciformes</taxon>
        <taxon>Notothenioidei</taxon>
        <taxon>Nototheniidae</taxon>
        <taxon>Dissostichus</taxon>
    </lineage>
</organism>
<dbReference type="Proteomes" id="UP001228049">
    <property type="component" value="Unassembled WGS sequence"/>
</dbReference>
<comment type="caution">
    <text evidence="2">The sequence shown here is derived from an EMBL/GenBank/DDBJ whole genome shotgun (WGS) entry which is preliminary data.</text>
</comment>
<name>A0AAD9F6X6_DISEL</name>
<sequence>NEEKAAESQSERNVPLTIEARELMVSWSKLWPLAASPMLHGGSSAPLSVETPPLERKASPLPGALFPRRQLVDGFFFHRIRISSRELSHSILCSVA</sequence>
<evidence type="ECO:0000313" key="3">
    <source>
        <dbReference type="Proteomes" id="UP001228049"/>
    </source>
</evidence>
<dbReference type="AlphaFoldDB" id="A0AAD9F6X6"/>
<protein>
    <submittedName>
        <fullName evidence="2">DNA mismatch repair protein MutS</fullName>
    </submittedName>
</protein>
<feature type="region of interest" description="Disordered" evidence="1">
    <location>
        <begin position="42"/>
        <end position="61"/>
    </location>
</feature>
<accession>A0AAD9F6X6</accession>
<reference evidence="2" key="1">
    <citation type="submission" date="2023-04" db="EMBL/GenBank/DDBJ databases">
        <title>Chromosome-level genome of Chaenocephalus aceratus.</title>
        <authorList>
            <person name="Park H."/>
        </authorList>
    </citation>
    <scope>NUCLEOTIDE SEQUENCE</scope>
    <source>
        <strain evidence="2">DE</strain>
        <tissue evidence="2">Muscle</tissue>
    </source>
</reference>
<proteinExistence type="predicted"/>
<feature type="non-terminal residue" evidence="2">
    <location>
        <position position="1"/>
    </location>
</feature>